<dbReference type="Gene3D" id="3.30.9.10">
    <property type="entry name" value="D-Amino Acid Oxidase, subunit A, domain 2"/>
    <property type="match status" value="1"/>
</dbReference>
<gene>
    <name evidence="4" type="ORF">DFR29_116108</name>
</gene>
<dbReference type="Gene3D" id="3.50.50.60">
    <property type="entry name" value="FAD/NAD(P)-binding domain"/>
    <property type="match status" value="2"/>
</dbReference>
<proteinExistence type="predicted"/>
<protein>
    <submittedName>
        <fullName evidence="4">D-amino acid dehydrogenase small subunit</fullName>
    </submittedName>
</protein>
<keyword evidence="2" id="KW-0812">Transmembrane</keyword>
<dbReference type="Proteomes" id="UP000295293">
    <property type="component" value="Unassembled WGS sequence"/>
</dbReference>
<dbReference type="Pfam" id="PF01266">
    <property type="entry name" value="DAO"/>
    <property type="match status" value="1"/>
</dbReference>
<evidence type="ECO:0000313" key="4">
    <source>
        <dbReference type="EMBL" id="TDR39406.1"/>
    </source>
</evidence>
<organism evidence="4 5">
    <name type="scientific">Tahibacter aquaticus</name>
    <dbReference type="NCBI Taxonomy" id="520092"/>
    <lineage>
        <taxon>Bacteria</taxon>
        <taxon>Pseudomonadati</taxon>
        <taxon>Pseudomonadota</taxon>
        <taxon>Gammaproteobacteria</taxon>
        <taxon>Lysobacterales</taxon>
        <taxon>Rhodanobacteraceae</taxon>
        <taxon>Tahibacter</taxon>
    </lineage>
</organism>
<dbReference type="SUPFAM" id="SSF51905">
    <property type="entry name" value="FAD/NAD(P)-binding domain"/>
    <property type="match status" value="1"/>
</dbReference>
<dbReference type="PROSITE" id="PS51257">
    <property type="entry name" value="PROKAR_LIPOPROTEIN"/>
    <property type="match status" value="1"/>
</dbReference>
<dbReference type="EMBL" id="SNZH01000016">
    <property type="protein sequence ID" value="TDR39406.1"/>
    <property type="molecule type" value="Genomic_DNA"/>
</dbReference>
<dbReference type="PANTHER" id="PTHR13847:SF289">
    <property type="entry name" value="GLYCINE OXIDASE"/>
    <property type="match status" value="1"/>
</dbReference>
<dbReference type="SUPFAM" id="SSF54373">
    <property type="entry name" value="FAD-linked reductases, C-terminal domain"/>
    <property type="match status" value="1"/>
</dbReference>
<feature type="domain" description="FAD dependent oxidoreductase" evidence="3">
    <location>
        <begin position="7"/>
        <end position="397"/>
    </location>
</feature>
<dbReference type="OrthoDB" id="9805337at2"/>
<keyword evidence="2" id="KW-1133">Transmembrane helix</keyword>
<dbReference type="AlphaFoldDB" id="A0A4R6YP50"/>
<dbReference type="GO" id="GO:0005737">
    <property type="term" value="C:cytoplasm"/>
    <property type="evidence" value="ECO:0007669"/>
    <property type="project" value="TreeGrafter"/>
</dbReference>
<dbReference type="GO" id="GO:0016491">
    <property type="term" value="F:oxidoreductase activity"/>
    <property type="evidence" value="ECO:0007669"/>
    <property type="project" value="UniProtKB-KW"/>
</dbReference>
<dbReference type="RefSeq" id="WP_133820874.1">
    <property type="nucleotide sequence ID" value="NZ_SNZH01000016.1"/>
</dbReference>
<accession>A0A4R6YP50</accession>
<sequence>MTENRADVLILGGGVVGLSCAWFLLQQGRRVTVLERGRVGGGASHGNCGTLTPSHSAPLAMPGMVVKALRMMGRKDAPFHVAPRLDLELLHWMTRFAARCNWTDFNTANRSKAAILTHSRALIGELVAAQSLQCGFAERGTLYVFRQQQALDEFGWHARSLREVGIAVDELGGAELRAKEPSLRDTVIGGVFHPGDAQLRPDRFVAELARIVRAAGARIVDNTAAEDFLLEGDRIAAVKTAAGQEHGDEVVLALGAWSPQLGRRLELRIPVQPGKGYSITYARPQQAPRIPLILKEDSVCVTAWDDGYRLGSTMEFAGYDETLNRLRLDALRRGAARYLHEPEGPSVSEEWWGWRPMTWDDLPILGRAARWRNLSLATGHGMLGVSMSAASGELLAEILCGKATTLDARPYSPQRFHL</sequence>
<dbReference type="PANTHER" id="PTHR13847">
    <property type="entry name" value="SARCOSINE DEHYDROGENASE-RELATED"/>
    <property type="match status" value="1"/>
</dbReference>
<dbReference type="InterPro" id="IPR006076">
    <property type="entry name" value="FAD-dep_OxRdtase"/>
</dbReference>
<evidence type="ECO:0000256" key="2">
    <source>
        <dbReference type="SAM" id="Phobius"/>
    </source>
</evidence>
<feature type="transmembrane region" description="Helical" evidence="2">
    <location>
        <begin position="6"/>
        <end position="25"/>
    </location>
</feature>
<keyword evidence="5" id="KW-1185">Reference proteome</keyword>
<name>A0A4R6YP50_9GAMM</name>
<keyword evidence="1" id="KW-0560">Oxidoreductase</keyword>
<evidence type="ECO:0000259" key="3">
    <source>
        <dbReference type="Pfam" id="PF01266"/>
    </source>
</evidence>
<reference evidence="4 5" key="1">
    <citation type="submission" date="2019-03" db="EMBL/GenBank/DDBJ databases">
        <title>Genomic Encyclopedia of Type Strains, Phase IV (KMG-IV): sequencing the most valuable type-strain genomes for metagenomic binning, comparative biology and taxonomic classification.</title>
        <authorList>
            <person name="Goeker M."/>
        </authorList>
    </citation>
    <scope>NUCLEOTIDE SEQUENCE [LARGE SCALE GENOMIC DNA]</scope>
    <source>
        <strain evidence="4 5">DSM 21667</strain>
    </source>
</reference>
<evidence type="ECO:0000256" key="1">
    <source>
        <dbReference type="ARBA" id="ARBA00023002"/>
    </source>
</evidence>
<comment type="caution">
    <text evidence="4">The sequence shown here is derived from an EMBL/GenBank/DDBJ whole genome shotgun (WGS) entry which is preliminary data.</text>
</comment>
<dbReference type="InterPro" id="IPR036188">
    <property type="entry name" value="FAD/NAD-bd_sf"/>
</dbReference>
<keyword evidence="2" id="KW-0472">Membrane</keyword>
<evidence type="ECO:0000313" key="5">
    <source>
        <dbReference type="Proteomes" id="UP000295293"/>
    </source>
</evidence>